<dbReference type="AlphaFoldDB" id="A0A0P7Y9R5"/>
<comment type="caution">
    <text evidence="3">The sequence shown here is derived from an EMBL/GenBank/DDBJ whole genome shotgun (WGS) entry which is preliminary data.</text>
</comment>
<dbReference type="Proteomes" id="UP000034805">
    <property type="component" value="Unassembled WGS sequence"/>
</dbReference>
<protein>
    <submittedName>
        <fullName evidence="3">BTB/POZ domain-containing protein KCTD14-like</fullName>
    </submittedName>
</protein>
<evidence type="ECO:0000259" key="1">
    <source>
        <dbReference type="Pfam" id="PF02214"/>
    </source>
</evidence>
<gene>
    <name evidence="3" type="ORF">Z043_119142</name>
</gene>
<feature type="domain" description="Potassium channel tetramerisation-type BTB" evidence="1">
    <location>
        <begin position="84"/>
        <end position="150"/>
    </location>
</feature>
<sequence length="284" mass="32351">MSLPDYRSPGKQSTPNFHTSTTVQRTVLCCYTPRHSAVLQCALLYRALQCCTMLYSTSLTLLYHIALRTCRVTVRVAPVCKSRRACGFLRSRLREAVNGLRADADGRFFLDRDGRHFGPILEFLRTGRLPTEHVREVYAEAVFYGIAPLVKQLEDSPQLFGETVARRQFLARVPNYAENLELIVRIARAEAMAARHSSVVVCVLRTEEDVSRYKDAVNSLDAAKESAVRFGPWKAAPTVSDLLDCIKMDIEAKGYRISFKPHSAEKGFSFKSYDFFYKIIFTWW</sequence>
<dbReference type="InterPro" id="IPR057890">
    <property type="entry name" value="KCTD7/14_C"/>
</dbReference>
<dbReference type="InterPro" id="IPR003131">
    <property type="entry name" value="T1-type_BTB"/>
</dbReference>
<dbReference type="InterPro" id="IPR011333">
    <property type="entry name" value="SKP1/BTB/POZ_sf"/>
</dbReference>
<dbReference type="Pfam" id="PF25611">
    <property type="entry name" value="KCTD_C"/>
    <property type="match status" value="1"/>
</dbReference>
<dbReference type="EMBL" id="JARO02008495">
    <property type="protein sequence ID" value="KPP62659.1"/>
    <property type="molecule type" value="Genomic_DNA"/>
</dbReference>
<dbReference type="Gene3D" id="3.30.710.10">
    <property type="entry name" value="Potassium Channel Kv1.1, Chain A"/>
    <property type="match status" value="1"/>
</dbReference>
<reference evidence="3 4" key="1">
    <citation type="submission" date="2015-08" db="EMBL/GenBank/DDBJ databases">
        <title>The genome of the Asian arowana (Scleropages formosus).</title>
        <authorList>
            <person name="Tan M.H."/>
            <person name="Gan H.M."/>
            <person name="Croft L.J."/>
            <person name="Austin C.M."/>
        </authorList>
    </citation>
    <scope>NUCLEOTIDE SEQUENCE [LARGE SCALE GENOMIC DNA]</scope>
    <source>
        <strain evidence="3">Aro1</strain>
    </source>
</reference>
<dbReference type="PANTHER" id="PTHR14499:SF3">
    <property type="entry name" value="BTB_POZ DOMAIN-CONTAINING PROTEIN KCTD14"/>
    <property type="match status" value="1"/>
</dbReference>
<dbReference type="GO" id="GO:0051260">
    <property type="term" value="P:protein homooligomerization"/>
    <property type="evidence" value="ECO:0007669"/>
    <property type="project" value="InterPro"/>
</dbReference>
<dbReference type="STRING" id="113540.ENSSFOP00015003554"/>
<accession>A0A0P7Y9R5</accession>
<dbReference type="SUPFAM" id="SSF54695">
    <property type="entry name" value="POZ domain"/>
    <property type="match status" value="1"/>
</dbReference>
<dbReference type="Pfam" id="PF02214">
    <property type="entry name" value="BTB_2"/>
    <property type="match status" value="1"/>
</dbReference>
<evidence type="ECO:0000313" key="3">
    <source>
        <dbReference type="EMBL" id="KPP62659.1"/>
    </source>
</evidence>
<feature type="domain" description="KCTD7/14 C-terminal" evidence="2">
    <location>
        <begin position="164"/>
        <end position="283"/>
    </location>
</feature>
<proteinExistence type="predicted"/>
<evidence type="ECO:0000313" key="4">
    <source>
        <dbReference type="Proteomes" id="UP000034805"/>
    </source>
</evidence>
<evidence type="ECO:0000259" key="2">
    <source>
        <dbReference type="Pfam" id="PF25611"/>
    </source>
</evidence>
<organism evidence="3 4">
    <name type="scientific">Scleropages formosus</name>
    <name type="common">Asian bonytongue</name>
    <name type="synonym">Osteoglossum formosum</name>
    <dbReference type="NCBI Taxonomy" id="113540"/>
    <lineage>
        <taxon>Eukaryota</taxon>
        <taxon>Metazoa</taxon>
        <taxon>Chordata</taxon>
        <taxon>Craniata</taxon>
        <taxon>Vertebrata</taxon>
        <taxon>Euteleostomi</taxon>
        <taxon>Actinopterygii</taxon>
        <taxon>Neopterygii</taxon>
        <taxon>Teleostei</taxon>
        <taxon>Osteoglossocephala</taxon>
        <taxon>Osteoglossomorpha</taxon>
        <taxon>Osteoglossiformes</taxon>
        <taxon>Osteoglossidae</taxon>
        <taxon>Scleropages</taxon>
    </lineage>
</organism>
<name>A0A0P7Y9R5_SCLFO</name>
<dbReference type="PANTHER" id="PTHR14499">
    <property type="entry name" value="POTASSIUM CHANNEL TETRAMERIZATION DOMAIN-CONTAINING"/>
    <property type="match status" value="1"/>
</dbReference>